<dbReference type="OrthoDB" id="7808807at2"/>
<evidence type="ECO:0000313" key="8">
    <source>
        <dbReference type="Proteomes" id="UP000314616"/>
    </source>
</evidence>
<evidence type="ECO:0000259" key="6">
    <source>
        <dbReference type="Pfam" id="PF09084"/>
    </source>
</evidence>
<comment type="similarity">
    <text evidence="2">Belongs to the bacterial solute-binding protein SsuA/TauA family.</text>
</comment>
<evidence type="ECO:0000256" key="3">
    <source>
        <dbReference type="ARBA" id="ARBA00022729"/>
    </source>
</evidence>
<comment type="subcellular location">
    <subcellularLocation>
        <location evidence="1">Periplasm</location>
    </subcellularLocation>
</comment>
<gene>
    <name evidence="7" type="ORF">FE374_09850</name>
</gene>
<accession>A0A5B8C2P8</accession>
<evidence type="ECO:0000256" key="5">
    <source>
        <dbReference type="SAM" id="SignalP"/>
    </source>
</evidence>
<dbReference type="SUPFAM" id="SSF53850">
    <property type="entry name" value="Periplasmic binding protein-like II"/>
    <property type="match status" value="1"/>
</dbReference>
<dbReference type="Gene3D" id="3.40.190.10">
    <property type="entry name" value="Periplasmic binding protein-like II"/>
    <property type="match status" value="2"/>
</dbReference>
<evidence type="ECO:0000256" key="2">
    <source>
        <dbReference type="ARBA" id="ARBA00010742"/>
    </source>
</evidence>
<dbReference type="InterPro" id="IPR015168">
    <property type="entry name" value="SsuA/THI5"/>
</dbReference>
<feature type="domain" description="SsuA/THI5-like" evidence="6">
    <location>
        <begin position="63"/>
        <end position="278"/>
    </location>
</feature>
<protein>
    <submittedName>
        <fullName evidence="7">Nitrate ABC transporter substrate-binding protein</fullName>
    </submittedName>
</protein>
<evidence type="ECO:0000313" key="7">
    <source>
        <dbReference type="EMBL" id="QDC24873.1"/>
    </source>
</evidence>
<sequence>MRARRLPLAVAAASALLFTAACGGGGTTEETSAAPGTEETTGAEAGGDLTPITVGVIPIVDTAAIWLGVDQGIFEEHGLDVTLDVAQGGAAIAPAVVSGDYQFGFSNVVSLLIASSKGLPLQIVAPGNFSTGDTTADIGAVVTKPDSGITSPADLAGKTVAVNTLNNIGDVTVKEVVAKAGGDPESIQFVEMGFPDMPAAVESGQVDAAWILEPFLTITKEQGAEVVTHNFAEVDPDMMIAAYFTTRQYAQAEPEIVENFTAAMNESLDYAEANPDEARAIISTYTEIDPAVQEAMVMPKFSSKMGTDSLQLLADLSLKYGLVDEEVDLSQLLP</sequence>
<dbReference type="Proteomes" id="UP000314616">
    <property type="component" value="Chromosome"/>
</dbReference>
<feature type="region of interest" description="Disordered" evidence="4">
    <location>
        <begin position="25"/>
        <end position="47"/>
    </location>
</feature>
<reference evidence="7 8" key="1">
    <citation type="submission" date="2019-05" db="EMBL/GenBank/DDBJ databases">
        <title>Georgenia *** sp. nov., and Georgenia *** sp. nov., isolated from the intestinal contents of plateau pika (Ochotona curzoniae) in the Qinghai-Tibet plateau of China.</title>
        <authorList>
            <person name="Tian Z."/>
        </authorList>
    </citation>
    <scope>NUCLEOTIDE SEQUENCE [LARGE SCALE GENOMIC DNA]</scope>
    <source>
        <strain evidence="7 8">Z443</strain>
    </source>
</reference>
<organism evidence="7 8">
    <name type="scientific">Georgenia yuyongxinii</name>
    <dbReference type="NCBI Taxonomy" id="2589797"/>
    <lineage>
        <taxon>Bacteria</taxon>
        <taxon>Bacillati</taxon>
        <taxon>Actinomycetota</taxon>
        <taxon>Actinomycetes</taxon>
        <taxon>Micrococcales</taxon>
        <taxon>Bogoriellaceae</taxon>
        <taxon>Georgenia</taxon>
    </lineage>
</organism>
<dbReference type="Pfam" id="PF09084">
    <property type="entry name" value="NMT1"/>
    <property type="match status" value="1"/>
</dbReference>
<evidence type="ECO:0000256" key="4">
    <source>
        <dbReference type="SAM" id="MobiDB-lite"/>
    </source>
</evidence>
<dbReference type="KEGG" id="gyu:FE374_09850"/>
<feature type="chain" id="PRO_5038996623" evidence="5">
    <location>
        <begin position="24"/>
        <end position="334"/>
    </location>
</feature>
<keyword evidence="3 5" id="KW-0732">Signal</keyword>
<dbReference type="PROSITE" id="PS51257">
    <property type="entry name" value="PROKAR_LIPOPROTEIN"/>
    <property type="match status" value="1"/>
</dbReference>
<name>A0A5B8C2P8_9MICO</name>
<dbReference type="EMBL" id="CP040915">
    <property type="protein sequence ID" value="QDC24873.1"/>
    <property type="molecule type" value="Genomic_DNA"/>
</dbReference>
<feature type="signal peptide" evidence="5">
    <location>
        <begin position="1"/>
        <end position="23"/>
    </location>
</feature>
<evidence type="ECO:0000256" key="1">
    <source>
        <dbReference type="ARBA" id="ARBA00004418"/>
    </source>
</evidence>
<proteinExistence type="inferred from homology"/>
<dbReference type="GO" id="GO:0042597">
    <property type="term" value="C:periplasmic space"/>
    <property type="evidence" value="ECO:0007669"/>
    <property type="project" value="UniProtKB-SubCell"/>
</dbReference>
<dbReference type="PANTHER" id="PTHR30024">
    <property type="entry name" value="ALIPHATIC SULFONATES-BINDING PROTEIN-RELATED"/>
    <property type="match status" value="1"/>
</dbReference>
<dbReference type="PANTHER" id="PTHR30024:SF47">
    <property type="entry name" value="TAURINE-BINDING PERIPLASMIC PROTEIN"/>
    <property type="match status" value="1"/>
</dbReference>
<dbReference type="AlphaFoldDB" id="A0A5B8C2P8"/>
<feature type="compositionally biased region" description="Low complexity" evidence="4">
    <location>
        <begin position="28"/>
        <end position="47"/>
    </location>
</feature>
<dbReference type="RefSeq" id="WP_139928653.1">
    <property type="nucleotide sequence ID" value="NZ_CP040915.1"/>
</dbReference>